<dbReference type="Proteomes" id="UP000663834">
    <property type="component" value="Unassembled WGS sequence"/>
</dbReference>
<proteinExistence type="predicted"/>
<dbReference type="Gene3D" id="1.25.40.20">
    <property type="entry name" value="Ankyrin repeat-containing domain"/>
    <property type="match status" value="1"/>
</dbReference>
<dbReference type="SUPFAM" id="SSF48403">
    <property type="entry name" value="Ankyrin repeat"/>
    <property type="match status" value="1"/>
</dbReference>
<dbReference type="EMBL" id="CAJNOW010004489">
    <property type="protein sequence ID" value="CAF1419292.1"/>
    <property type="molecule type" value="Genomic_DNA"/>
</dbReference>
<dbReference type="InterPro" id="IPR036770">
    <property type="entry name" value="Ankyrin_rpt-contain_sf"/>
</dbReference>
<dbReference type="EMBL" id="CAJNOV010000144">
    <property type="protein sequence ID" value="CAF1000934.1"/>
    <property type="molecule type" value="Genomic_DNA"/>
</dbReference>
<organism evidence="1 4">
    <name type="scientific">Rotaria magnacalcarata</name>
    <dbReference type="NCBI Taxonomy" id="392030"/>
    <lineage>
        <taxon>Eukaryota</taxon>
        <taxon>Metazoa</taxon>
        <taxon>Spiralia</taxon>
        <taxon>Gnathifera</taxon>
        <taxon>Rotifera</taxon>
        <taxon>Eurotatoria</taxon>
        <taxon>Bdelloidea</taxon>
        <taxon>Philodinida</taxon>
        <taxon>Philodinidae</taxon>
        <taxon>Rotaria</taxon>
    </lineage>
</organism>
<dbReference type="AlphaFoldDB" id="A0A814GT88"/>
<accession>A0A814GT88</accession>
<sequence length="514" mass="61004">MLSTFEILPDEIIMTLVKYCGDTCTILRTFLGLNQRLNRILIDKRLHLLTDFLHIEVRDDYYNSQVFQQSYQQLLSINTRIDEQELSLILQRLLSFHIQQKYIQLGLEFQLLQEKFEVTRQSFTHGDITQLDNELKRTFDSFSINHASKKSIEFMKSLVYTKGARCNCDDYELCRFNLTKTVNEHVLCLVNNLSYQSSISANSYFELFKALLISNSSLINNKDYVGNGGCKLAFFLVHTLYKLQYFYHGRYPVPVNMKYYRVVVDIFLLVIQCQKRIVGNEDSIRRTMLDILEMICQVNNDICIQVIQWELLKIVIDEYVTIANEPWDEFLMDRFRNVLKNLFENTRLDVLSYLYCDVRFEQFFNIGNYTRECLDIMTRNQHGRKLFYMMLDDNLLESIFSGKKLIFILLDKKERKLLEKLLQSSPHLIHQLDEDGNDPLLYICIKVYGCRHRIIQYLIKSGADLQRKNFRGQNFIDTLQLEKNRKLFKKLIEHEITSFDEQQINLVKNVDENS</sequence>
<name>A0A814GT88_9BILA</name>
<comment type="caution">
    <text evidence="1">The sequence shown here is derived from an EMBL/GenBank/DDBJ whole genome shotgun (WGS) entry which is preliminary data.</text>
</comment>
<dbReference type="Proteomes" id="UP000681967">
    <property type="component" value="Unassembled WGS sequence"/>
</dbReference>
<dbReference type="Proteomes" id="UP000663855">
    <property type="component" value="Unassembled WGS sequence"/>
</dbReference>
<gene>
    <name evidence="3" type="ORF">BYL167_LOCUS6355</name>
    <name evidence="1" type="ORF">CJN711_LOCUS2350</name>
    <name evidence="2" type="ORF">KQP761_LOCUS10521</name>
</gene>
<evidence type="ECO:0000313" key="4">
    <source>
        <dbReference type="Proteomes" id="UP000663855"/>
    </source>
</evidence>
<protein>
    <submittedName>
        <fullName evidence="1">Uncharacterized protein</fullName>
    </submittedName>
</protein>
<dbReference type="EMBL" id="CAJOBH010001540">
    <property type="protein sequence ID" value="CAF3860468.1"/>
    <property type="molecule type" value="Genomic_DNA"/>
</dbReference>
<reference evidence="1" key="1">
    <citation type="submission" date="2021-02" db="EMBL/GenBank/DDBJ databases">
        <authorList>
            <person name="Nowell W R."/>
        </authorList>
    </citation>
    <scope>NUCLEOTIDE SEQUENCE</scope>
</reference>
<evidence type="ECO:0000313" key="3">
    <source>
        <dbReference type="EMBL" id="CAF3860468.1"/>
    </source>
</evidence>
<evidence type="ECO:0000313" key="1">
    <source>
        <dbReference type="EMBL" id="CAF1000934.1"/>
    </source>
</evidence>
<evidence type="ECO:0000313" key="2">
    <source>
        <dbReference type="EMBL" id="CAF1419292.1"/>
    </source>
</evidence>
<dbReference type="OrthoDB" id="10012486at2759"/>